<keyword evidence="1" id="KW-0732">Signal</keyword>
<organism evidence="2 3">
    <name type="scientific">Streptosporangium vulgare</name>
    <dbReference type="NCBI Taxonomy" id="46190"/>
    <lineage>
        <taxon>Bacteria</taxon>
        <taxon>Bacillati</taxon>
        <taxon>Actinomycetota</taxon>
        <taxon>Actinomycetes</taxon>
        <taxon>Streptosporangiales</taxon>
        <taxon>Streptosporangiaceae</taxon>
        <taxon>Streptosporangium</taxon>
    </lineage>
</organism>
<dbReference type="RefSeq" id="WP_386158130.1">
    <property type="nucleotide sequence ID" value="NZ_JBHMBS010000008.1"/>
</dbReference>
<reference evidence="2 3" key="1">
    <citation type="submission" date="2024-09" db="EMBL/GenBank/DDBJ databases">
        <authorList>
            <person name="Sun Q."/>
            <person name="Mori K."/>
        </authorList>
    </citation>
    <scope>NUCLEOTIDE SEQUENCE [LARGE SCALE GENOMIC DNA]</scope>
    <source>
        <strain evidence="2 3">JCM 3028</strain>
    </source>
</reference>
<accession>A0ABV5TER1</accession>
<evidence type="ECO:0000256" key="1">
    <source>
        <dbReference type="SAM" id="SignalP"/>
    </source>
</evidence>
<keyword evidence="3" id="KW-1185">Reference proteome</keyword>
<evidence type="ECO:0000313" key="3">
    <source>
        <dbReference type="Proteomes" id="UP001589610"/>
    </source>
</evidence>
<comment type="caution">
    <text evidence="2">The sequence shown here is derived from an EMBL/GenBank/DDBJ whole genome shotgun (WGS) entry which is preliminary data.</text>
</comment>
<sequence>MFAVRTRAGAAAVGATALLLTLAGAPSAHADPVVPPDALVMTDEPRDGEVGTLGTSCGGVTNPCGIVYNRTGATLQLSRDASSHFYCGAKGPYRDLPSGKNSNAYGSPHWPDVDCVRSNSRWIVTNGRVYPPGEWIRIWTSKWFYGA</sequence>
<gene>
    <name evidence="2" type="ORF">ACFFRH_18735</name>
</gene>
<evidence type="ECO:0000313" key="2">
    <source>
        <dbReference type="EMBL" id="MFB9677522.1"/>
    </source>
</evidence>
<proteinExistence type="predicted"/>
<dbReference type="Proteomes" id="UP001589610">
    <property type="component" value="Unassembled WGS sequence"/>
</dbReference>
<feature type="signal peptide" evidence="1">
    <location>
        <begin position="1"/>
        <end position="30"/>
    </location>
</feature>
<feature type="chain" id="PRO_5047380475" description="Secreted protein" evidence="1">
    <location>
        <begin position="31"/>
        <end position="147"/>
    </location>
</feature>
<dbReference type="EMBL" id="JBHMBS010000008">
    <property type="protein sequence ID" value="MFB9677522.1"/>
    <property type="molecule type" value="Genomic_DNA"/>
</dbReference>
<name>A0ABV5TER1_9ACTN</name>
<evidence type="ECO:0008006" key="4">
    <source>
        <dbReference type="Google" id="ProtNLM"/>
    </source>
</evidence>
<protein>
    <recommendedName>
        <fullName evidence="4">Secreted protein</fullName>
    </recommendedName>
</protein>